<feature type="domain" description="SAM" evidence="3">
    <location>
        <begin position="186"/>
        <end position="251"/>
    </location>
</feature>
<organism evidence="4 5">
    <name type="scientific">Prymnesium parvum</name>
    <name type="common">Toxic golden alga</name>
    <dbReference type="NCBI Taxonomy" id="97485"/>
    <lineage>
        <taxon>Eukaryota</taxon>
        <taxon>Haptista</taxon>
        <taxon>Haptophyta</taxon>
        <taxon>Prymnesiophyceae</taxon>
        <taxon>Prymnesiales</taxon>
        <taxon>Prymnesiaceae</taxon>
        <taxon>Prymnesium</taxon>
    </lineage>
</organism>
<dbReference type="Pfam" id="PF07647">
    <property type="entry name" value="SAM_2"/>
    <property type="match status" value="1"/>
</dbReference>
<dbReference type="InterPro" id="IPR013761">
    <property type="entry name" value="SAM/pointed_sf"/>
</dbReference>
<evidence type="ECO:0000313" key="4">
    <source>
        <dbReference type="EMBL" id="KAL1515136.1"/>
    </source>
</evidence>
<feature type="compositionally biased region" description="Acidic residues" evidence="1">
    <location>
        <begin position="1"/>
        <end position="10"/>
    </location>
</feature>
<accession>A0AB34J904</accession>
<dbReference type="CDD" id="cd09487">
    <property type="entry name" value="SAM_superfamily"/>
    <property type="match status" value="1"/>
</dbReference>
<evidence type="ECO:0000313" key="5">
    <source>
        <dbReference type="Proteomes" id="UP001515480"/>
    </source>
</evidence>
<feature type="compositionally biased region" description="Basic and acidic residues" evidence="1">
    <location>
        <begin position="30"/>
        <end position="59"/>
    </location>
</feature>
<keyword evidence="2" id="KW-1133">Transmembrane helix</keyword>
<keyword evidence="2" id="KW-0472">Membrane</keyword>
<dbReference type="Gene3D" id="1.10.150.50">
    <property type="entry name" value="Transcription Factor, Ets-1"/>
    <property type="match status" value="1"/>
</dbReference>
<reference evidence="4 5" key="1">
    <citation type="journal article" date="2024" name="Science">
        <title>Giant polyketide synthase enzymes in the biosynthesis of giant marine polyether toxins.</title>
        <authorList>
            <person name="Fallon T.R."/>
            <person name="Shende V.V."/>
            <person name="Wierzbicki I.H."/>
            <person name="Pendleton A.L."/>
            <person name="Watervoot N.F."/>
            <person name="Auber R.P."/>
            <person name="Gonzalez D.J."/>
            <person name="Wisecaver J.H."/>
            <person name="Moore B.S."/>
        </authorList>
    </citation>
    <scope>NUCLEOTIDE SEQUENCE [LARGE SCALE GENOMIC DNA]</scope>
    <source>
        <strain evidence="4 5">12B1</strain>
    </source>
</reference>
<dbReference type="SUPFAM" id="SSF47769">
    <property type="entry name" value="SAM/Pointed domain"/>
    <property type="match status" value="1"/>
</dbReference>
<dbReference type="AlphaFoldDB" id="A0AB34J904"/>
<protein>
    <recommendedName>
        <fullName evidence="3">SAM domain-containing protein</fullName>
    </recommendedName>
</protein>
<keyword evidence="2" id="KW-0812">Transmembrane</keyword>
<comment type="caution">
    <text evidence="4">The sequence shown here is derived from an EMBL/GenBank/DDBJ whole genome shotgun (WGS) entry which is preliminary data.</text>
</comment>
<dbReference type="PROSITE" id="PS50105">
    <property type="entry name" value="SAM_DOMAIN"/>
    <property type="match status" value="1"/>
</dbReference>
<evidence type="ECO:0000259" key="3">
    <source>
        <dbReference type="PROSITE" id="PS50105"/>
    </source>
</evidence>
<name>A0AB34J904_PRYPA</name>
<gene>
    <name evidence="4" type="ORF">AB1Y20_004197</name>
</gene>
<dbReference type="EMBL" id="JBGBPQ010000012">
    <property type="protein sequence ID" value="KAL1515136.1"/>
    <property type="molecule type" value="Genomic_DNA"/>
</dbReference>
<evidence type="ECO:0000256" key="1">
    <source>
        <dbReference type="SAM" id="MobiDB-lite"/>
    </source>
</evidence>
<sequence length="253" mass="27399">MPTSGDDLESGAETTRETSRRSHRSGSSSESERRRAHGSEWEIRPPPRSLKEKRPRPARDAPPPPRRAAAAAAAACALFSLLLLLALCFLPAPPPAEDSRVIHLSLAGNPARKARFGLAKSLTWDLFLSGVRDRLGIRSVERVETAAGVAIRAVDDLLHRDNLVVYEARAAWEPPADVGGAPVAEWGVEEVVRFFAGLKLPQYSAALREHDVSGAMLLELEKDAEALAELGISSKLHVSKLRSSLRTLVAIDS</sequence>
<feature type="region of interest" description="Disordered" evidence="1">
    <location>
        <begin position="1"/>
        <end position="66"/>
    </location>
</feature>
<evidence type="ECO:0000256" key="2">
    <source>
        <dbReference type="SAM" id="Phobius"/>
    </source>
</evidence>
<keyword evidence="5" id="KW-1185">Reference proteome</keyword>
<dbReference type="SMART" id="SM00454">
    <property type="entry name" value="SAM"/>
    <property type="match status" value="1"/>
</dbReference>
<proteinExistence type="predicted"/>
<feature type="transmembrane region" description="Helical" evidence="2">
    <location>
        <begin position="68"/>
        <end position="90"/>
    </location>
</feature>
<dbReference type="InterPro" id="IPR001660">
    <property type="entry name" value="SAM"/>
</dbReference>
<dbReference type="Proteomes" id="UP001515480">
    <property type="component" value="Unassembled WGS sequence"/>
</dbReference>